<organism evidence="5 6">
    <name type="scientific">Kluyveromyces dobzhanskii CBS 2104</name>
    <dbReference type="NCBI Taxonomy" id="1427455"/>
    <lineage>
        <taxon>Eukaryota</taxon>
        <taxon>Fungi</taxon>
        <taxon>Dikarya</taxon>
        <taxon>Ascomycota</taxon>
        <taxon>Saccharomycotina</taxon>
        <taxon>Saccharomycetes</taxon>
        <taxon>Saccharomycetales</taxon>
        <taxon>Saccharomycetaceae</taxon>
        <taxon>Kluyveromyces</taxon>
    </lineage>
</organism>
<dbReference type="Gene3D" id="3.40.50.720">
    <property type="entry name" value="NAD(P)-binding Rossmann-like Domain"/>
    <property type="match status" value="1"/>
</dbReference>
<dbReference type="PRINTS" id="PR00081">
    <property type="entry name" value="GDHRDH"/>
</dbReference>
<protein>
    <submittedName>
        <fullName evidence="5">WGS project CCBQ000000000 data, contig 00014</fullName>
    </submittedName>
</protein>
<sequence>MSNQVVLITGASSGIGLSTAKTLLDAGYQVYGTSRKGQVPGKEFPFHMVKLDVTDEKSVADAVEEVISKAGKIDVLVNNAGIALKWGAVEECSTELARTIFETNFFGIHRMTRAVVPHMRAKGYGRIVNISSVAGFSPVPYMALYCSTKHAVEGYSESLDHELKGLGIRVSTVEPGMIKTDMGDANLPVDEEVPVYKEIKTKLEKSIEKQGTEEPKVIAAAVLKIIRSKNPKTRNAVGKAKLFSYLHSYSPGWLFDRILDGFYGN</sequence>
<dbReference type="OrthoDB" id="47007at2759"/>
<dbReference type="SUPFAM" id="SSF51735">
    <property type="entry name" value="NAD(P)-binding Rossmann-fold domains"/>
    <property type="match status" value="1"/>
</dbReference>
<dbReference type="Pfam" id="PF00106">
    <property type="entry name" value="adh_short"/>
    <property type="match status" value="1"/>
</dbReference>
<dbReference type="EMBL" id="CCBQ010000039">
    <property type="protein sequence ID" value="CDO94632.1"/>
    <property type="molecule type" value="Genomic_DNA"/>
</dbReference>
<dbReference type="AlphaFoldDB" id="A0A0A8L8S0"/>
<dbReference type="InterPro" id="IPR036291">
    <property type="entry name" value="NAD(P)-bd_dom_sf"/>
</dbReference>
<dbReference type="InterPro" id="IPR002347">
    <property type="entry name" value="SDR_fam"/>
</dbReference>
<dbReference type="GO" id="GO:0016491">
    <property type="term" value="F:oxidoreductase activity"/>
    <property type="evidence" value="ECO:0007669"/>
    <property type="project" value="UniProtKB-KW"/>
</dbReference>
<keyword evidence="3" id="KW-0560">Oxidoreductase</keyword>
<reference evidence="5 6" key="1">
    <citation type="submission" date="2014-03" db="EMBL/GenBank/DDBJ databases">
        <title>The genome of Kluyveromyces dobzhanskii.</title>
        <authorList>
            <person name="Nystedt B."/>
            <person name="Astrom S."/>
        </authorList>
    </citation>
    <scope>NUCLEOTIDE SEQUENCE [LARGE SCALE GENOMIC DNA]</scope>
    <source>
        <strain evidence="5 6">CBS 2104</strain>
    </source>
</reference>
<evidence type="ECO:0000256" key="2">
    <source>
        <dbReference type="ARBA" id="ARBA00022857"/>
    </source>
</evidence>
<dbReference type="NCBIfam" id="NF004823">
    <property type="entry name" value="PRK06179.1"/>
    <property type="match status" value="1"/>
</dbReference>
<name>A0A0A8L8S0_9SACH</name>
<dbReference type="FunFam" id="3.40.50.720:FF:000084">
    <property type="entry name" value="Short-chain dehydrogenase reductase"/>
    <property type="match status" value="1"/>
</dbReference>
<dbReference type="PANTHER" id="PTHR43976">
    <property type="entry name" value="SHORT CHAIN DEHYDROGENASE"/>
    <property type="match status" value="1"/>
</dbReference>
<evidence type="ECO:0000313" key="5">
    <source>
        <dbReference type="EMBL" id="CDO94632.1"/>
    </source>
</evidence>
<accession>A0A0A8L8S0</accession>
<keyword evidence="6" id="KW-1185">Reference proteome</keyword>
<comment type="similarity">
    <text evidence="1 4">Belongs to the short-chain dehydrogenases/reductases (SDR) family.</text>
</comment>
<keyword evidence="2" id="KW-0521">NADP</keyword>
<dbReference type="InterPro" id="IPR051911">
    <property type="entry name" value="SDR_oxidoreductase"/>
</dbReference>
<dbReference type="Proteomes" id="UP000031516">
    <property type="component" value="Unassembled WGS sequence"/>
</dbReference>
<dbReference type="CDD" id="cd05374">
    <property type="entry name" value="17beta-HSD-like_SDR_c"/>
    <property type="match status" value="1"/>
</dbReference>
<proteinExistence type="inferred from homology"/>
<evidence type="ECO:0000256" key="3">
    <source>
        <dbReference type="ARBA" id="ARBA00023002"/>
    </source>
</evidence>
<gene>
    <name evidence="5" type="ORF">KLDO_g2891</name>
</gene>
<comment type="caution">
    <text evidence="5">The sequence shown here is derived from an EMBL/GenBank/DDBJ whole genome shotgun (WGS) entry which is preliminary data.</text>
</comment>
<evidence type="ECO:0000256" key="4">
    <source>
        <dbReference type="RuleBase" id="RU000363"/>
    </source>
</evidence>
<dbReference type="PANTHER" id="PTHR43976:SF16">
    <property type="entry name" value="SHORT-CHAIN DEHYDROGENASE_REDUCTASE FAMILY PROTEIN"/>
    <property type="match status" value="1"/>
</dbReference>
<evidence type="ECO:0000313" key="6">
    <source>
        <dbReference type="Proteomes" id="UP000031516"/>
    </source>
</evidence>
<evidence type="ECO:0000256" key="1">
    <source>
        <dbReference type="ARBA" id="ARBA00006484"/>
    </source>
</evidence>
<dbReference type="PRINTS" id="PR00080">
    <property type="entry name" value="SDRFAMILY"/>
</dbReference>